<gene>
    <name evidence="4" type="ORF">Cni_G11403</name>
</gene>
<sequence length="436" mass="47710">MGLIPQAENGPWAIMNLFGEQILVTLHPCQHEGLSFGSQGDGVVAHYGSSLSSNSKSNRSWERGESLGNHPLSASDDAFSYISSPSDTFQNHHLTPPPTQGVNIEEHVRDPASGPLIFSRLVEGTLGLSSFNGSISSRSDGSEYESISKSYGYGRRSFSNRRSFMSKAIHPLSFPDHVARGEEQNGSFSSTISSNNLHSDYRSISPLPELHSLGFSETVANFRKDPVHWSRTSSIDFTDICETLEAEAGPSNVAEVSKCGLCQRLLSQRSPWGSRRIVRSGDMPIASILSCWHVYHAECLERITPKAHRNDPPCPLCAKSDENVSDQWAICQMKNELPRLRSPGGEGPSSIWSCAQVGDCVEGALHMSKHNKMVLLSRSRLKRQLSSKGIPVKERAENLKKSGLRHPDVFQGGILGGQGAVRRLSSMTSSPGLTRW</sequence>
<feature type="compositionally biased region" description="Low complexity" evidence="2">
    <location>
        <begin position="49"/>
        <end position="58"/>
    </location>
</feature>
<feature type="domain" description="RING-type" evidence="3">
    <location>
        <begin position="259"/>
        <end position="317"/>
    </location>
</feature>
<dbReference type="Gene3D" id="3.30.40.10">
    <property type="entry name" value="Zinc/RING finger domain, C3HC4 (zinc finger)"/>
    <property type="match status" value="1"/>
</dbReference>
<evidence type="ECO:0000256" key="2">
    <source>
        <dbReference type="SAM" id="MobiDB-lite"/>
    </source>
</evidence>
<keyword evidence="1" id="KW-0863">Zinc-finger</keyword>
<dbReference type="PANTHER" id="PTHR31150:SF23">
    <property type="entry name" value="MANDELONITRILE LYASE-RELATED"/>
    <property type="match status" value="1"/>
</dbReference>
<dbReference type="Proteomes" id="UP001327560">
    <property type="component" value="Chromosome 3"/>
</dbReference>
<proteinExistence type="predicted"/>
<evidence type="ECO:0000313" key="4">
    <source>
        <dbReference type="EMBL" id="WOL02684.1"/>
    </source>
</evidence>
<keyword evidence="5" id="KW-1185">Reference proteome</keyword>
<feature type="region of interest" description="Disordered" evidence="2">
    <location>
        <begin position="49"/>
        <end position="69"/>
    </location>
</feature>
<reference evidence="4 5" key="1">
    <citation type="submission" date="2023-10" db="EMBL/GenBank/DDBJ databases">
        <title>Chromosome-scale genome assembly provides insights into flower coloration mechanisms of Canna indica.</title>
        <authorList>
            <person name="Li C."/>
        </authorList>
    </citation>
    <scope>NUCLEOTIDE SEQUENCE [LARGE SCALE GENOMIC DNA]</scope>
    <source>
        <tissue evidence="4">Flower</tissue>
    </source>
</reference>
<accession>A0AAQ3Q9I2</accession>
<dbReference type="InterPro" id="IPR001841">
    <property type="entry name" value="Znf_RING"/>
</dbReference>
<dbReference type="AlphaFoldDB" id="A0AAQ3Q9I2"/>
<protein>
    <recommendedName>
        <fullName evidence="3">RING-type domain-containing protein</fullName>
    </recommendedName>
</protein>
<dbReference type="InterPro" id="IPR013083">
    <property type="entry name" value="Znf_RING/FYVE/PHD"/>
</dbReference>
<dbReference type="EMBL" id="CP136892">
    <property type="protein sequence ID" value="WOL02684.1"/>
    <property type="molecule type" value="Genomic_DNA"/>
</dbReference>
<dbReference type="GO" id="GO:0008270">
    <property type="term" value="F:zinc ion binding"/>
    <property type="evidence" value="ECO:0007669"/>
    <property type="project" value="UniProtKB-KW"/>
</dbReference>
<name>A0AAQ3Q9I2_9LILI</name>
<evidence type="ECO:0000313" key="5">
    <source>
        <dbReference type="Proteomes" id="UP001327560"/>
    </source>
</evidence>
<organism evidence="4 5">
    <name type="scientific">Canna indica</name>
    <name type="common">Indian-shot</name>
    <dbReference type="NCBI Taxonomy" id="4628"/>
    <lineage>
        <taxon>Eukaryota</taxon>
        <taxon>Viridiplantae</taxon>
        <taxon>Streptophyta</taxon>
        <taxon>Embryophyta</taxon>
        <taxon>Tracheophyta</taxon>
        <taxon>Spermatophyta</taxon>
        <taxon>Magnoliopsida</taxon>
        <taxon>Liliopsida</taxon>
        <taxon>Zingiberales</taxon>
        <taxon>Cannaceae</taxon>
        <taxon>Canna</taxon>
    </lineage>
</organism>
<keyword evidence="1" id="KW-0862">Zinc</keyword>
<evidence type="ECO:0000256" key="1">
    <source>
        <dbReference type="PROSITE-ProRule" id="PRU00175"/>
    </source>
</evidence>
<dbReference type="SUPFAM" id="SSF57850">
    <property type="entry name" value="RING/U-box"/>
    <property type="match status" value="1"/>
</dbReference>
<keyword evidence="1" id="KW-0479">Metal-binding</keyword>
<dbReference type="PANTHER" id="PTHR31150">
    <property type="entry name" value="EXPRESSED PROTEIN"/>
    <property type="match status" value="1"/>
</dbReference>
<dbReference type="PROSITE" id="PS50089">
    <property type="entry name" value="ZF_RING_2"/>
    <property type="match status" value="1"/>
</dbReference>
<evidence type="ECO:0000259" key="3">
    <source>
        <dbReference type="PROSITE" id="PS50089"/>
    </source>
</evidence>